<dbReference type="OrthoDB" id="6603708at2759"/>
<reference evidence="2" key="1">
    <citation type="submission" date="2007-04" db="EMBL/GenBank/DDBJ databases">
        <title>Annotation of Pediculus humanus corporis strain USDA.</title>
        <authorList>
            <person name="Kirkness E."/>
            <person name="Hannick L."/>
            <person name="Hass B."/>
            <person name="Bruggner R."/>
            <person name="Lawson D."/>
            <person name="Bidwell S."/>
            <person name="Joardar V."/>
            <person name="Caler E."/>
            <person name="Walenz B."/>
            <person name="Inman J."/>
            <person name="Schobel S."/>
            <person name="Galinsky K."/>
            <person name="Amedeo P."/>
            <person name="Strausberg R."/>
        </authorList>
    </citation>
    <scope>NUCLEOTIDE SEQUENCE</scope>
    <source>
        <strain evidence="2">USDA</strain>
    </source>
</reference>
<feature type="region of interest" description="Disordered" evidence="1">
    <location>
        <begin position="112"/>
        <end position="176"/>
    </location>
</feature>
<reference evidence="3" key="3">
    <citation type="submission" date="2020-05" db="UniProtKB">
        <authorList>
            <consortium name="EnsemblMetazoa"/>
        </authorList>
    </citation>
    <scope>IDENTIFICATION</scope>
    <source>
        <strain evidence="3">USDA</strain>
    </source>
</reference>
<protein>
    <submittedName>
        <fullName evidence="2 3">Uncharacterized protein</fullName>
    </submittedName>
</protein>
<dbReference type="VEuPathDB" id="VectorBase:PHUM489570"/>
<feature type="region of interest" description="Disordered" evidence="1">
    <location>
        <begin position="1"/>
        <end position="23"/>
    </location>
</feature>
<dbReference type="RefSeq" id="XP_002430536.1">
    <property type="nucleotide sequence ID" value="XM_002430491.1"/>
</dbReference>
<accession>E0VWP2</accession>
<dbReference type="GeneID" id="8235719"/>
<dbReference type="EnsemblMetazoa" id="PHUM489570-RA">
    <property type="protein sequence ID" value="PHUM489570-PA"/>
    <property type="gene ID" value="PHUM489570"/>
</dbReference>
<sequence length="229" mass="25752">MNAEISYRPSLITTTSKDNNNTSLMSKKWEEVNSGLVSGSKSIESLVTEQNIENIERNLGGRERTSREGSLTGIKEDIYGEEPETDEPATYRIGRTRHNSIVGIVNTFRKEKRGSSGGILDEKRGRRKSWQARFTHLPKEKFGKGDRKRKQGSGGDGTTTGNDSCETSEGSAKISPPIYDRVKRKSWWNIFVPDDFSSKEGKNERNLIPVSKGIEYYGAPSFNKFIDVY</sequence>
<feature type="compositionally biased region" description="Polar residues" evidence="1">
    <location>
        <begin position="11"/>
        <end position="23"/>
    </location>
</feature>
<evidence type="ECO:0000256" key="1">
    <source>
        <dbReference type="SAM" id="MobiDB-lite"/>
    </source>
</evidence>
<dbReference type="EMBL" id="AAZO01005927">
    <property type="status" value="NOT_ANNOTATED_CDS"/>
    <property type="molecule type" value="Genomic_DNA"/>
</dbReference>
<name>E0VWP2_PEDHC</name>
<dbReference type="HOGENOM" id="CLU_1211063_0_0_1"/>
<dbReference type="KEGG" id="phu:Phum_PHUM489570"/>
<dbReference type="AlphaFoldDB" id="E0VWP2"/>
<proteinExistence type="predicted"/>
<dbReference type="Proteomes" id="UP000009046">
    <property type="component" value="Unassembled WGS sequence"/>
</dbReference>
<organism>
    <name type="scientific">Pediculus humanus subsp. corporis</name>
    <name type="common">Body louse</name>
    <dbReference type="NCBI Taxonomy" id="121224"/>
    <lineage>
        <taxon>Eukaryota</taxon>
        <taxon>Metazoa</taxon>
        <taxon>Ecdysozoa</taxon>
        <taxon>Arthropoda</taxon>
        <taxon>Hexapoda</taxon>
        <taxon>Insecta</taxon>
        <taxon>Pterygota</taxon>
        <taxon>Neoptera</taxon>
        <taxon>Paraneoptera</taxon>
        <taxon>Psocodea</taxon>
        <taxon>Troctomorpha</taxon>
        <taxon>Phthiraptera</taxon>
        <taxon>Anoplura</taxon>
        <taxon>Pediculidae</taxon>
        <taxon>Pediculus</taxon>
    </lineage>
</organism>
<keyword evidence="4" id="KW-1185">Reference proteome</keyword>
<evidence type="ECO:0000313" key="2">
    <source>
        <dbReference type="EMBL" id="EEB17798.1"/>
    </source>
</evidence>
<evidence type="ECO:0000313" key="4">
    <source>
        <dbReference type="Proteomes" id="UP000009046"/>
    </source>
</evidence>
<evidence type="ECO:0000313" key="3">
    <source>
        <dbReference type="EnsemblMetazoa" id="PHUM489570-PA"/>
    </source>
</evidence>
<dbReference type="InParanoid" id="E0VWP2"/>
<gene>
    <name evidence="3" type="primary">8235719</name>
    <name evidence="2" type="ORF">Phum_PHUM489570</name>
</gene>
<reference evidence="2" key="2">
    <citation type="submission" date="2007-04" db="EMBL/GenBank/DDBJ databases">
        <title>The genome of the human body louse.</title>
        <authorList>
            <consortium name="The Human Body Louse Genome Consortium"/>
            <person name="Kirkness E."/>
            <person name="Walenz B."/>
            <person name="Hass B."/>
            <person name="Bruggner R."/>
            <person name="Strausberg R."/>
        </authorList>
    </citation>
    <scope>NUCLEOTIDE SEQUENCE</scope>
    <source>
        <strain evidence="2">USDA</strain>
    </source>
</reference>
<feature type="region of interest" description="Disordered" evidence="1">
    <location>
        <begin position="62"/>
        <end position="88"/>
    </location>
</feature>
<dbReference type="EMBL" id="DS235823">
    <property type="protein sequence ID" value="EEB17798.1"/>
    <property type="molecule type" value="Genomic_DNA"/>
</dbReference>
<dbReference type="CTD" id="8235719"/>